<organism evidence="1 2">
    <name type="scientific">Parachaetomium inaequale</name>
    <dbReference type="NCBI Taxonomy" id="2588326"/>
    <lineage>
        <taxon>Eukaryota</taxon>
        <taxon>Fungi</taxon>
        <taxon>Dikarya</taxon>
        <taxon>Ascomycota</taxon>
        <taxon>Pezizomycotina</taxon>
        <taxon>Sordariomycetes</taxon>
        <taxon>Sordariomycetidae</taxon>
        <taxon>Sordariales</taxon>
        <taxon>Chaetomiaceae</taxon>
        <taxon>Parachaetomium</taxon>
    </lineage>
</organism>
<proteinExistence type="predicted"/>
<comment type="caution">
    <text evidence="1">The sequence shown here is derived from an EMBL/GenBank/DDBJ whole genome shotgun (WGS) entry which is preliminary data.</text>
</comment>
<evidence type="ECO:0000313" key="1">
    <source>
        <dbReference type="EMBL" id="KAK4040825.1"/>
    </source>
</evidence>
<accession>A0AAN6PLR3</accession>
<name>A0AAN6PLR3_9PEZI</name>
<protein>
    <recommendedName>
        <fullName evidence="3">Aminoglycoside phosphotransferase domain-containing protein</fullName>
    </recommendedName>
</protein>
<sequence length="473" mass="54187">MPATLEVPGRGPITTYESAIEEEFNVISRLAHAPAVKALADDLWRQRASIEALTRQHLGLGKHDTCNILERQQWIRGGLNICVLLHVESSGQQRKVVFCCAMPHKLAEAQYAGTVDEKLSCEIGAYLWMQENCPDVRIPCLYGFGFSDGRYFTHARYRPFLSRISRIVASAYMLLEYVNPVSGQMLSATQRLFSGISKIMLSLARLPQPRIGPFQFHDDGTVSLTNRPLSCSMVLIENDGAPRTMQQIDIYRCTDGFVSDMLTFHDHRFLSQPNAVYSEGDCRGQMAVKTLLRALSHRYIKREHRHGPFLLQLTDLHASNIFVDDDWNITCLIDLEWLCALPPEMLNVPYWLTGCSIDEIQDECYDEFDEVQQEFMSVFQEKEGQTRAEHQISLSKVMQDIWDSKGIWFWYCLSSVNAMYFLIESHLCPPGSLSTNVERAVSQFWRHDSETVVQMKLADRKDYDGELRRVFGE</sequence>
<dbReference type="PANTHER" id="PTHR21310:SF37">
    <property type="entry name" value="AMINOGLYCOSIDE PHOSPHOTRANSFERASE DOMAIN-CONTAINING PROTEIN"/>
    <property type="match status" value="1"/>
</dbReference>
<keyword evidence="2" id="KW-1185">Reference proteome</keyword>
<dbReference type="InterPro" id="IPR051678">
    <property type="entry name" value="AGP_Transferase"/>
</dbReference>
<evidence type="ECO:0008006" key="3">
    <source>
        <dbReference type="Google" id="ProtNLM"/>
    </source>
</evidence>
<dbReference type="SUPFAM" id="SSF56112">
    <property type="entry name" value="Protein kinase-like (PK-like)"/>
    <property type="match status" value="1"/>
</dbReference>
<reference evidence="2" key="1">
    <citation type="journal article" date="2023" name="Mol. Phylogenet. Evol.">
        <title>Genome-scale phylogeny and comparative genomics of the fungal order Sordariales.</title>
        <authorList>
            <person name="Hensen N."/>
            <person name="Bonometti L."/>
            <person name="Westerberg I."/>
            <person name="Brannstrom I.O."/>
            <person name="Guillou S."/>
            <person name="Cros-Aarteil S."/>
            <person name="Calhoun S."/>
            <person name="Haridas S."/>
            <person name="Kuo A."/>
            <person name="Mondo S."/>
            <person name="Pangilinan J."/>
            <person name="Riley R."/>
            <person name="LaButti K."/>
            <person name="Andreopoulos B."/>
            <person name="Lipzen A."/>
            <person name="Chen C."/>
            <person name="Yan M."/>
            <person name="Daum C."/>
            <person name="Ng V."/>
            <person name="Clum A."/>
            <person name="Steindorff A."/>
            <person name="Ohm R.A."/>
            <person name="Martin F."/>
            <person name="Silar P."/>
            <person name="Natvig D.O."/>
            <person name="Lalanne C."/>
            <person name="Gautier V."/>
            <person name="Ament-Velasquez S.L."/>
            <person name="Kruys A."/>
            <person name="Hutchinson M.I."/>
            <person name="Powell A.J."/>
            <person name="Barry K."/>
            <person name="Miller A.N."/>
            <person name="Grigoriev I.V."/>
            <person name="Debuchy R."/>
            <person name="Gladieux P."/>
            <person name="Hiltunen Thoren M."/>
            <person name="Johannesson H."/>
        </authorList>
    </citation>
    <scope>NUCLEOTIDE SEQUENCE [LARGE SCALE GENOMIC DNA]</scope>
    <source>
        <strain evidence="2">CBS 284.82</strain>
    </source>
</reference>
<gene>
    <name evidence="1" type="ORF">C8A01DRAFT_45934</name>
</gene>
<dbReference type="Proteomes" id="UP001303115">
    <property type="component" value="Unassembled WGS sequence"/>
</dbReference>
<dbReference type="EMBL" id="MU854369">
    <property type="protein sequence ID" value="KAK4040825.1"/>
    <property type="molecule type" value="Genomic_DNA"/>
</dbReference>
<dbReference type="PANTHER" id="PTHR21310">
    <property type="entry name" value="AMINOGLYCOSIDE PHOSPHOTRANSFERASE-RELATED-RELATED"/>
    <property type="match status" value="1"/>
</dbReference>
<dbReference type="InterPro" id="IPR011009">
    <property type="entry name" value="Kinase-like_dom_sf"/>
</dbReference>
<dbReference type="AlphaFoldDB" id="A0AAN6PLR3"/>
<evidence type="ECO:0000313" key="2">
    <source>
        <dbReference type="Proteomes" id="UP001303115"/>
    </source>
</evidence>